<keyword evidence="1" id="KW-1133">Transmembrane helix</keyword>
<feature type="transmembrane region" description="Helical" evidence="1">
    <location>
        <begin position="181"/>
        <end position="198"/>
    </location>
</feature>
<dbReference type="Pfam" id="PF06197">
    <property type="entry name" value="DUF998"/>
    <property type="match status" value="1"/>
</dbReference>
<reference evidence="2 3" key="1">
    <citation type="journal article" date="2013" name="Mol. Biol. Evol.">
        <title>Evolutionary and population genomics of the cavity causing bacteria Streptococcus mutans.</title>
        <authorList>
            <person name="Cornejo O.E."/>
            <person name="Lefebure T."/>
            <person name="Pavinski Bitar P.D."/>
            <person name="Lang P."/>
            <person name="Richards V.P."/>
            <person name="Eilertson K."/>
            <person name="Do T."/>
            <person name="Beighton D."/>
            <person name="Zeng L."/>
            <person name="Ahn S.J."/>
            <person name="Burne R.A."/>
            <person name="Siepel A."/>
            <person name="Bustamante C.D."/>
            <person name="Stanhope M.J."/>
        </authorList>
    </citation>
    <scope>NUCLEOTIDE SEQUENCE [LARGE SCALE GENOMIC DNA]</scope>
    <source>
        <strain evidence="2 3">SM6</strain>
    </source>
</reference>
<feature type="transmembrane region" description="Helical" evidence="1">
    <location>
        <begin position="6"/>
        <end position="26"/>
    </location>
</feature>
<feature type="transmembrane region" description="Helical" evidence="1">
    <location>
        <begin position="50"/>
        <end position="71"/>
    </location>
</feature>
<protein>
    <recommendedName>
        <fullName evidence="4">DUF998 domain-containing protein</fullName>
    </recommendedName>
</protein>
<keyword evidence="1" id="KW-0472">Membrane</keyword>
<evidence type="ECO:0000313" key="3">
    <source>
        <dbReference type="Proteomes" id="UP000011676"/>
    </source>
</evidence>
<dbReference type="Proteomes" id="UP000011676">
    <property type="component" value="Unassembled WGS sequence"/>
</dbReference>
<keyword evidence="1" id="KW-0812">Transmembrane</keyword>
<feature type="transmembrane region" description="Helical" evidence="1">
    <location>
        <begin position="113"/>
        <end position="133"/>
    </location>
</feature>
<evidence type="ECO:0008006" key="4">
    <source>
        <dbReference type="Google" id="ProtNLM"/>
    </source>
</evidence>
<dbReference type="InterPro" id="IPR009339">
    <property type="entry name" value="DUF998"/>
</dbReference>
<feature type="transmembrane region" description="Helical" evidence="1">
    <location>
        <begin position="83"/>
        <end position="101"/>
    </location>
</feature>
<organism evidence="2 3">
    <name type="scientific">Streptococcus mutans SM6</name>
    <dbReference type="NCBI Taxonomy" id="857119"/>
    <lineage>
        <taxon>Bacteria</taxon>
        <taxon>Bacillati</taxon>
        <taxon>Bacillota</taxon>
        <taxon>Bacilli</taxon>
        <taxon>Lactobacillales</taxon>
        <taxon>Streptococcaceae</taxon>
        <taxon>Streptococcus</taxon>
    </lineage>
</organism>
<dbReference type="GeneID" id="93860082"/>
<dbReference type="AlphaFoldDB" id="A0A829BRT8"/>
<evidence type="ECO:0000256" key="1">
    <source>
        <dbReference type="SAM" id="Phobius"/>
    </source>
</evidence>
<comment type="caution">
    <text evidence="2">The sequence shown here is derived from an EMBL/GenBank/DDBJ whole genome shotgun (WGS) entry which is preliminary data.</text>
</comment>
<sequence length="200" mass="22825">MLLTIFSILAILCLVLYFYCMVILHLKNKGVYHPMTHAVSDYGIGQNKSYFQLAGLANTFRNLFLILSLIFWKYSFSFKKEAVLLLILAIIGYAGVALFPTDIEGSKRTVKGIIHLLFAILQFTALAIFIFNVTEVLKPLNATLFLIASYIKIVVEVGLYGLVIALFLPFVKKYFGLFERLFLYSSNLYILLLCVMMIRY</sequence>
<gene>
    <name evidence="2" type="ORF">SMU82_01602</name>
</gene>
<accession>A0A829BRT8</accession>
<feature type="transmembrane region" description="Helical" evidence="1">
    <location>
        <begin position="145"/>
        <end position="169"/>
    </location>
</feature>
<dbReference type="RefSeq" id="WP_002262508.1">
    <property type="nucleotide sequence ID" value="NZ_AHSR01000005.1"/>
</dbReference>
<evidence type="ECO:0000313" key="2">
    <source>
        <dbReference type="EMBL" id="EMC25442.1"/>
    </source>
</evidence>
<name>A0A829BRT8_STRMG</name>
<proteinExistence type="predicted"/>
<dbReference type="EMBL" id="AHSR01000005">
    <property type="protein sequence ID" value="EMC25442.1"/>
    <property type="molecule type" value="Genomic_DNA"/>
</dbReference>